<dbReference type="Proteomes" id="UP000789920">
    <property type="component" value="Unassembled WGS sequence"/>
</dbReference>
<feature type="non-terminal residue" evidence="1">
    <location>
        <position position="1"/>
    </location>
</feature>
<comment type="caution">
    <text evidence="1">The sequence shown here is derived from an EMBL/GenBank/DDBJ whole genome shotgun (WGS) entry which is preliminary data.</text>
</comment>
<keyword evidence="2" id="KW-1185">Reference proteome</keyword>
<name>A0ACA9PG82_9GLOM</name>
<feature type="non-terminal residue" evidence="1">
    <location>
        <position position="225"/>
    </location>
</feature>
<gene>
    <name evidence="1" type="ORF">RPERSI_LOCUS10305</name>
</gene>
<evidence type="ECO:0000313" key="2">
    <source>
        <dbReference type="Proteomes" id="UP000789920"/>
    </source>
</evidence>
<proteinExistence type="predicted"/>
<evidence type="ECO:0000313" key="1">
    <source>
        <dbReference type="EMBL" id="CAG8707246.1"/>
    </source>
</evidence>
<dbReference type="EMBL" id="CAJVQC010020314">
    <property type="protein sequence ID" value="CAG8707246.1"/>
    <property type="molecule type" value="Genomic_DNA"/>
</dbReference>
<accession>A0ACA9PG82</accession>
<reference evidence="1" key="1">
    <citation type="submission" date="2021-06" db="EMBL/GenBank/DDBJ databases">
        <authorList>
            <person name="Kallberg Y."/>
            <person name="Tangrot J."/>
            <person name="Rosling A."/>
        </authorList>
    </citation>
    <scope>NUCLEOTIDE SEQUENCE</scope>
    <source>
        <strain evidence="1">MA461A</strain>
    </source>
</reference>
<protein>
    <submittedName>
        <fullName evidence="1">10842_t:CDS:1</fullName>
    </submittedName>
</protein>
<organism evidence="1 2">
    <name type="scientific">Racocetra persica</name>
    <dbReference type="NCBI Taxonomy" id="160502"/>
    <lineage>
        <taxon>Eukaryota</taxon>
        <taxon>Fungi</taxon>
        <taxon>Fungi incertae sedis</taxon>
        <taxon>Mucoromycota</taxon>
        <taxon>Glomeromycotina</taxon>
        <taxon>Glomeromycetes</taxon>
        <taxon>Diversisporales</taxon>
        <taxon>Gigasporaceae</taxon>
        <taxon>Racocetra</taxon>
    </lineage>
</organism>
<sequence length="225" mass="23745">ISSTLGQLTFATFSSTSTLRPPISTSLTPTSPTSVPSPISTSNPTNLSNPISSSDSNFTTPPVTVPYNTVDVPPNNGTWTICSNESTRYISYSVKVVDSIFPITPGYGKTTPGTSSPLATAPQVGIAARIRYANAQKFIPSLSCYLQFTISCDQDTGNIPVRDNDNYCLDIINPASSSQRVNVTASFTKSSVFEGGGFTSANQPGGNAESPISKANIPMSKIWVE</sequence>